<feature type="transmembrane region" description="Helical" evidence="1">
    <location>
        <begin position="55"/>
        <end position="75"/>
    </location>
</feature>
<proteinExistence type="predicted"/>
<organism evidence="2 3">
    <name type="scientific">Kwoniella pini CBS 10737</name>
    <dbReference type="NCBI Taxonomy" id="1296096"/>
    <lineage>
        <taxon>Eukaryota</taxon>
        <taxon>Fungi</taxon>
        <taxon>Dikarya</taxon>
        <taxon>Basidiomycota</taxon>
        <taxon>Agaricomycotina</taxon>
        <taxon>Tremellomycetes</taxon>
        <taxon>Tremellales</taxon>
        <taxon>Cryptococcaceae</taxon>
        <taxon>Kwoniella</taxon>
    </lineage>
</organism>
<keyword evidence="1" id="KW-1133">Transmembrane helix</keyword>
<keyword evidence="1" id="KW-0472">Membrane</keyword>
<accession>A0AAJ8LAY0</accession>
<dbReference type="KEGG" id="kpin:30173096"/>
<dbReference type="Proteomes" id="UP000094020">
    <property type="component" value="Chromosome 8"/>
</dbReference>
<feature type="transmembrane region" description="Helical" evidence="1">
    <location>
        <begin position="152"/>
        <end position="171"/>
    </location>
</feature>
<gene>
    <name evidence="2" type="ORF">I206_105904</name>
</gene>
<evidence type="ECO:0000313" key="3">
    <source>
        <dbReference type="Proteomes" id="UP000094020"/>
    </source>
</evidence>
<feature type="transmembrane region" description="Helical" evidence="1">
    <location>
        <begin position="191"/>
        <end position="212"/>
    </location>
</feature>
<dbReference type="EMBL" id="CP144526">
    <property type="protein sequence ID" value="WWC71945.1"/>
    <property type="molecule type" value="Genomic_DNA"/>
</dbReference>
<dbReference type="AlphaFoldDB" id="A0AAJ8LAY0"/>
<sequence length="333" mass="37876">MKKTIGSMVLIDTNPPRFNFKNINSTNTDINQLNKDKKETNIKPKLTDPDPGNQATLLFFPIFASFLLILLSNLSTPIMKGLNIMTFKFNYKGENINLNLGNWGWCLNGMKDFDNTCSNFRGFNLNFSSTFEQLPENLKGLKEISNIIKGDYLIANGVMHIFATLFVWLTLNWTLASSGSWNARETRAYNWTRWAFILSGYSSLFILIAWSFDIGMLTKIQSKKREIQIDGINSISIIPGPAIYMNLFSFLLCLGSFIVRMTWSRYKPRPGWTLKGNSDFHIEVLPPQSAALSPNDDLPPTWESLHVSNDQIQIDEKPPVLQHNSVDQRGFSV</sequence>
<evidence type="ECO:0000313" key="2">
    <source>
        <dbReference type="EMBL" id="WWC71945.1"/>
    </source>
</evidence>
<keyword evidence="3" id="KW-1185">Reference proteome</keyword>
<name>A0AAJ8LAY0_9TREE</name>
<dbReference type="RefSeq" id="XP_019010259.2">
    <property type="nucleotide sequence ID" value="XM_019156457.2"/>
</dbReference>
<feature type="transmembrane region" description="Helical" evidence="1">
    <location>
        <begin position="232"/>
        <end position="259"/>
    </location>
</feature>
<evidence type="ECO:0000256" key="1">
    <source>
        <dbReference type="SAM" id="Phobius"/>
    </source>
</evidence>
<reference evidence="2" key="1">
    <citation type="submission" date="2013-07" db="EMBL/GenBank/DDBJ databases">
        <authorList>
            <consortium name="The Broad Institute Genome Sequencing Platform"/>
            <person name="Cuomo C."/>
            <person name="Litvintseva A."/>
            <person name="Chen Y."/>
            <person name="Heitman J."/>
            <person name="Sun S."/>
            <person name="Springer D."/>
            <person name="Dromer F."/>
            <person name="Young S.K."/>
            <person name="Zeng Q."/>
            <person name="Gargeya S."/>
            <person name="Fitzgerald M."/>
            <person name="Abouelleil A."/>
            <person name="Alvarado L."/>
            <person name="Berlin A.M."/>
            <person name="Chapman S.B."/>
            <person name="Dewar J."/>
            <person name="Goldberg J."/>
            <person name="Griggs A."/>
            <person name="Gujja S."/>
            <person name="Hansen M."/>
            <person name="Howarth C."/>
            <person name="Imamovic A."/>
            <person name="Larimer J."/>
            <person name="McCowan C."/>
            <person name="Murphy C."/>
            <person name="Pearson M."/>
            <person name="Priest M."/>
            <person name="Roberts A."/>
            <person name="Saif S."/>
            <person name="Shea T."/>
            <person name="Sykes S."/>
            <person name="Wortman J."/>
            <person name="Nusbaum C."/>
            <person name="Birren B."/>
        </authorList>
    </citation>
    <scope>NUCLEOTIDE SEQUENCE</scope>
    <source>
        <strain evidence="2">CBS 10737</strain>
    </source>
</reference>
<protein>
    <submittedName>
        <fullName evidence="2">Uncharacterized protein</fullName>
    </submittedName>
</protein>
<keyword evidence="1" id="KW-0812">Transmembrane</keyword>
<reference evidence="2" key="2">
    <citation type="submission" date="2024-02" db="EMBL/GenBank/DDBJ databases">
        <title>Comparative genomics of Cryptococcus and Kwoniella reveals pathogenesis evolution and contrasting modes of karyotype evolution via chromosome fusion or intercentromeric recombination.</title>
        <authorList>
            <person name="Coelho M.A."/>
            <person name="David-Palma M."/>
            <person name="Shea T."/>
            <person name="Bowers K."/>
            <person name="McGinley-Smith S."/>
            <person name="Mohammad A.W."/>
            <person name="Gnirke A."/>
            <person name="Yurkov A.M."/>
            <person name="Nowrousian M."/>
            <person name="Sun S."/>
            <person name="Cuomo C.A."/>
            <person name="Heitman J."/>
        </authorList>
    </citation>
    <scope>NUCLEOTIDE SEQUENCE</scope>
    <source>
        <strain evidence="2">CBS 10737</strain>
    </source>
</reference>
<dbReference type="GeneID" id="30173096"/>